<name>A0A1H5M0U9_9MICO</name>
<dbReference type="Proteomes" id="UP000199220">
    <property type="component" value="Unassembled WGS sequence"/>
</dbReference>
<sequence length="236" mass="24743">MDIVWFSETTLTELTLLGLAFVLSAAIGLERQRRLKSAGLRTHTLVGVGTAVFTLVSAYGFQGLTGPDTIVDPSRIAAQIVSGIGFLGAGVIFVRQNIVSGLTTAASIWVTASIGMACGAGAPALAIVATALYMIAVWGLGKLGRRLRARALDTTVLIRYREGFGALRQTLALAAEHGFEALVSESRNTSKAGKPVRVQATIELRSQNNADVALFLAAAADVAGVRSVEFANVRND</sequence>
<gene>
    <name evidence="9" type="ORF">SAMN04488554_3087</name>
</gene>
<keyword evidence="10" id="KW-1185">Reference proteome</keyword>
<evidence type="ECO:0000256" key="2">
    <source>
        <dbReference type="ARBA" id="ARBA00009298"/>
    </source>
</evidence>
<dbReference type="OrthoDB" id="9811198at2"/>
<dbReference type="PRINTS" id="PR01837">
    <property type="entry name" value="MGTCSAPBPROT"/>
</dbReference>
<dbReference type="Pfam" id="PF02308">
    <property type="entry name" value="MgtC"/>
    <property type="match status" value="1"/>
</dbReference>
<dbReference type="InterPro" id="IPR003416">
    <property type="entry name" value="MgtC/SapB/SrpB/YhiD_fam"/>
</dbReference>
<dbReference type="PANTHER" id="PTHR33778:SF1">
    <property type="entry name" value="MAGNESIUM TRANSPORTER YHID-RELATED"/>
    <property type="match status" value="1"/>
</dbReference>
<keyword evidence="6 7" id="KW-0472">Membrane</keyword>
<dbReference type="PANTHER" id="PTHR33778">
    <property type="entry name" value="PROTEIN MGTC"/>
    <property type="match status" value="1"/>
</dbReference>
<evidence type="ECO:0000256" key="4">
    <source>
        <dbReference type="ARBA" id="ARBA00022692"/>
    </source>
</evidence>
<dbReference type="RefSeq" id="WP_089773935.1">
    <property type="nucleotide sequence ID" value="NZ_FNTX01000002.1"/>
</dbReference>
<accession>A0A1H5M0U9</accession>
<comment type="subcellular location">
    <subcellularLocation>
        <location evidence="1">Cell membrane</location>
        <topology evidence="1">Multi-pass membrane protein</topology>
    </subcellularLocation>
</comment>
<feature type="transmembrane region" description="Helical" evidence="7">
    <location>
        <begin position="99"/>
        <end position="117"/>
    </location>
</feature>
<keyword evidence="5 7" id="KW-1133">Transmembrane helix</keyword>
<dbReference type="AlphaFoldDB" id="A0A1H5M0U9"/>
<evidence type="ECO:0000259" key="8">
    <source>
        <dbReference type="Pfam" id="PF02308"/>
    </source>
</evidence>
<dbReference type="STRING" id="648782.SAMN04488554_3087"/>
<comment type="similarity">
    <text evidence="2">Belongs to the MgtC/SapB family.</text>
</comment>
<feature type="domain" description="MgtC/SapB/SrpB/YhiD N-terminal" evidence="8">
    <location>
        <begin position="17"/>
        <end position="144"/>
    </location>
</feature>
<feature type="transmembrane region" description="Helical" evidence="7">
    <location>
        <begin position="42"/>
        <end position="64"/>
    </location>
</feature>
<keyword evidence="4 7" id="KW-0812">Transmembrane</keyword>
<protein>
    <submittedName>
        <fullName evidence="9">Putative Mg2+ transporter-C (MgtC) family protein</fullName>
    </submittedName>
</protein>
<feature type="transmembrane region" description="Helical" evidence="7">
    <location>
        <begin position="12"/>
        <end position="30"/>
    </location>
</feature>
<dbReference type="GO" id="GO:0005886">
    <property type="term" value="C:plasma membrane"/>
    <property type="evidence" value="ECO:0007669"/>
    <property type="project" value="UniProtKB-SubCell"/>
</dbReference>
<dbReference type="EMBL" id="FNTX01000002">
    <property type="protein sequence ID" value="SEE82896.1"/>
    <property type="molecule type" value="Genomic_DNA"/>
</dbReference>
<dbReference type="InterPro" id="IPR049177">
    <property type="entry name" value="MgtC_SapB_SrpB_YhiD_N"/>
</dbReference>
<evidence type="ECO:0000313" key="9">
    <source>
        <dbReference type="EMBL" id="SEE82896.1"/>
    </source>
</evidence>
<organism evidence="9 10">
    <name type="scientific">Ruania alba</name>
    <dbReference type="NCBI Taxonomy" id="648782"/>
    <lineage>
        <taxon>Bacteria</taxon>
        <taxon>Bacillati</taxon>
        <taxon>Actinomycetota</taxon>
        <taxon>Actinomycetes</taxon>
        <taxon>Micrococcales</taxon>
        <taxon>Ruaniaceae</taxon>
        <taxon>Ruania</taxon>
    </lineage>
</organism>
<evidence type="ECO:0000256" key="1">
    <source>
        <dbReference type="ARBA" id="ARBA00004651"/>
    </source>
</evidence>
<evidence type="ECO:0000256" key="6">
    <source>
        <dbReference type="ARBA" id="ARBA00023136"/>
    </source>
</evidence>
<keyword evidence="3" id="KW-1003">Cell membrane</keyword>
<proteinExistence type="inferred from homology"/>
<reference evidence="10" key="1">
    <citation type="submission" date="2016-10" db="EMBL/GenBank/DDBJ databases">
        <authorList>
            <person name="Varghese N."/>
            <person name="Submissions S."/>
        </authorList>
    </citation>
    <scope>NUCLEOTIDE SEQUENCE [LARGE SCALE GENOMIC DNA]</scope>
    <source>
        <strain evidence="10">DSM 21368</strain>
    </source>
</reference>
<evidence type="ECO:0000256" key="7">
    <source>
        <dbReference type="SAM" id="Phobius"/>
    </source>
</evidence>
<evidence type="ECO:0000313" key="10">
    <source>
        <dbReference type="Proteomes" id="UP000199220"/>
    </source>
</evidence>
<feature type="transmembrane region" description="Helical" evidence="7">
    <location>
        <begin position="123"/>
        <end position="141"/>
    </location>
</feature>
<evidence type="ECO:0000256" key="5">
    <source>
        <dbReference type="ARBA" id="ARBA00022989"/>
    </source>
</evidence>
<evidence type="ECO:0000256" key="3">
    <source>
        <dbReference type="ARBA" id="ARBA00022475"/>
    </source>
</evidence>
<feature type="transmembrane region" description="Helical" evidence="7">
    <location>
        <begin position="76"/>
        <end position="94"/>
    </location>
</feature>